<evidence type="ECO:0000256" key="1">
    <source>
        <dbReference type="SAM" id="MobiDB-lite"/>
    </source>
</evidence>
<name>A0A518KC83_9BACT</name>
<protein>
    <recommendedName>
        <fullName evidence="4">Lipoprotein</fullName>
    </recommendedName>
</protein>
<feature type="region of interest" description="Disordered" evidence="1">
    <location>
        <begin position="25"/>
        <end position="47"/>
    </location>
</feature>
<reference evidence="2 3" key="1">
    <citation type="submission" date="2019-02" db="EMBL/GenBank/DDBJ databases">
        <title>Deep-cultivation of Planctomycetes and their phenomic and genomic characterization uncovers novel biology.</title>
        <authorList>
            <person name="Wiegand S."/>
            <person name="Jogler M."/>
            <person name="Boedeker C."/>
            <person name="Pinto D."/>
            <person name="Vollmers J."/>
            <person name="Rivas-Marin E."/>
            <person name="Kohn T."/>
            <person name="Peeters S.H."/>
            <person name="Heuer A."/>
            <person name="Rast P."/>
            <person name="Oberbeckmann S."/>
            <person name="Bunk B."/>
            <person name="Jeske O."/>
            <person name="Meyerdierks A."/>
            <person name="Storesund J.E."/>
            <person name="Kallscheuer N."/>
            <person name="Luecker S."/>
            <person name="Lage O.M."/>
            <person name="Pohl T."/>
            <person name="Merkel B.J."/>
            <person name="Hornburger P."/>
            <person name="Mueller R.-W."/>
            <person name="Bruemmer F."/>
            <person name="Labrenz M."/>
            <person name="Spormann A.M."/>
            <person name="Op den Camp H."/>
            <person name="Overmann J."/>
            <person name="Amann R."/>
            <person name="Jetten M.S.M."/>
            <person name="Mascher T."/>
            <person name="Medema M.H."/>
            <person name="Devos D.P."/>
            <person name="Kaster A.-K."/>
            <person name="Ovreas L."/>
            <person name="Rohde M."/>
            <person name="Galperin M.Y."/>
            <person name="Jogler C."/>
        </authorList>
    </citation>
    <scope>NUCLEOTIDE SEQUENCE [LARGE SCALE GENOMIC DNA]</scope>
    <source>
        <strain evidence="2 3">Spa11</strain>
    </source>
</reference>
<dbReference type="PROSITE" id="PS51257">
    <property type="entry name" value="PROKAR_LIPOPROTEIN"/>
    <property type="match status" value="1"/>
</dbReference>
<dbReference type="KEGG" id="bmei:Spa11_36020"/>
<evidence type="ECO:0008006" key="4">
    <source>
        <dbReference type="Google" id="ProtNLM"/>
    </source>
</evidence>
<dbReference type="RefSeq" id="WP_145114615.1">
    <property type="nucleotide sequence ID" value="NZ_CP036349.1"/>
</dbReference>
<dbReference type="AlphaFoldDB" id="A0A518KC83"/>
<evidence type="ECO:0000313" key="2">
    <source>
        <dbReference type="EMBL" id="QDV75385.1"/>
    </source>
</evidence>
<dbReference type="EMBL" id="CP036349">
    <property type="protein sequence ID" value="QDV75385.1"/>
    <property type="molecule type" value="Genomic_DNA"/>
</dbReference>
<proteinExistence type="predicted"/>
<evidence type="ECO:0000313" key="3">
    <source>
        <dbReference type="Proteomes" id="UP000316426"/>
    </source>
</evidence>
<gene>
    <name evidence="2" type="ORF">Spa11_36020</name>
</gene>
<dbReference type="Proteomes" id="UP000316426">
    <property type="component" value="Chromosome"/>
</dbReference>
<accession>A0A518KC83</accession>
<sequence>MNRSPWNLTAIAVVGAISLGCGQSEPTTKSPLAASTSTATEEHAHGAGPSGGVVFDLGSHHAEFTVDHGAKLCMILFLGDDEKTPAPIAATEFVLRIKETKTADGTVVAPMTVTMQPVDPVDGKAAKFVGTDPGIGNVADFAGTVSGEIDGKPAMGEFAE</sequence>
<organism evidence="2 3">
    <name type="scientific">Botrimarina mediterranea</name>
    <dbReference type="NCBI Taxonomy" id="2528022"/>
    <lineage>
        <taxon>Bacteria</taxon>
        <taxon>Pseudomonadati</taxon>
        <taxon>Planctomycetota</taxon>
        <taxon>Planctomycetia</taxon>
        <taxon>Pirellulales</taxon>
        <taxon>Lacipirellulaceae</taxon>
        <taxon>Botrimarina</taxon>
    </lineage>
</organism>
<keyword evidence="3" id="KW-1185">Reference proteome</keyword>